<dbReference type="OrthoDB" id="9805770at2"/>
<keyword evidence="12" id="KW-0670">Pyruvate</keyword>
<dbReference type="InterPro" id="IPR036625">
    <property type="entry name" value="E3-bd_dom_sf"/>
</dbReference>
<dbReference type="PANTHER" id="PTHR23151:SF90">
    <property type="entry name" value="DIHYDROLIPOYLLYSINE-RESIDUE ACETYLTRANSFERASE COMPONENT OF PYRUVATE DEHYDROGENASE COMPLEX, MITOCHONDRIAL-RELATED"/>
    <property type="match status" value="1"/>
</dbReference>
<dbReference type="Proteomes" id="UP000305848">
    <property type="component" value="Unassembled WGS sequence"/>
</dbReference>
<name>A0A4U3LB09_9BACT</name>
<dbReference type="PROSITE" id="PS00189">
    <property type="entry name" value="LIPOYL"/>
    <property type="match status" value="2"/>
</dbReference>
<dbReference type="PANTHER" id="PTHR23151">
    <property type="entry name" value="DIHYDROLIPOAMIDE ACETYL/SUCCINYL-TRANSFERASE-RELATED"/>
    <property type="match status" value="1"/>
</dbReference>
<dbReference type="GO" id="GO:0004742">
    <property type="term" value="F:dihydrolipoyllysine-residue acetyltransferase activity"/>
    <property type="evidence" value="ECO:0007669"/>
    <property type="project" value="UniProtKB-UniRule"/>
</dbReference>
<evidence type="ECO:0000256" key="7">
    <source>
        <dbReference type="ARBA" id="ARBA00048370"/>
    </source>
</evidence>
<keyword evidence="3 8" id="KW-0808">Transferase</keyword>
<comment type="cofactor">
    <cofactor evidence="8">
        <name>(R)-lipoate</name>
        <dbReference type="ChEBI" id="CHEBI:83088"/>
    </cofactor>
    <text evidence="8">Binds 2 lipoyl cofactors covalently.</text>
</comment>
<evidence type="ECO:0000256" key="4">
    <source>
        <dbReference type="ARBA" id="ARBA00022823"/>
    </source>
</evidence>
<protein>
    <recommendedName>
        <fullName evidence="8">Acetyltransferase component of pyruvate dehydrogenase complex</fullName>
        <ecNumber evidence="8">2.3.1.12</ecNumber>
    </recommendedName>
</protein>
<feature type="domain" description="Lipoyl-binding" evidence="10">
    <location>
        <begin position="2"/>
        <end position="77"/>
    </location>
</feature>
<dbReference type="PROSITE" id="PS51826">
    <property type="entry name" value="PSBD"/>
    <property type="match status" value="1"/>
</dbReference>
<evidence type="ECO:0000256" key="6">
    <source>
        <dbReference type="ARBA" id="ARBA00025211"/>
    </source>
</evidence>
<dbReference type="InterPro" id="IPR011053">
    <property type="entry name" value="Single_hybrid_motif"/>
</dbReference>
<gene>
    <name evidence="12" type="ORF">FC093_02580</name>
</gene>
<dbReference type="EMBL" id="SZQL01000001">
    <property type="protein sequence ID" value="TKK71919.1"/>
    <property type="molecule type" value="Genomic_DNA"/>
</dbReference>
<dbReference type="RefSeq" id="WP_137260159.1">
    <property type="nucleotide sequence ID" value="NZ_SZQL01000001.1"/>
</dbReference>
<evidence type="ECO:0000313" key="13">
    <source>
        <dbReference type="Proteomes" id="UP000305848"/>
    </source>
</evidence>
<evidence type="ECO:0000256" key="5">
    <source>
        <dbReference type="ARBA" id="ARBA00023315"/>
    </source>
</evidence>
<dbReference type="AlphaFoldDB" id="A0A4U3LB09"/>
<evidence type="ECO:0000259" key="11">
    <source>
        <dbReference type="PROSITE" id="PS51826"/>
    </source>
</evidence>
<dbReference type="EC" id="2.3.1.12" evidence="8"/>
<sequence length="572" mass="60822">MAEEILMPRLSDTMTEGVIASWHKKVGDPVKKGDVLAEIETDKATMELESYKDGTLLHIGAGDGGKLQVNDLLAVIGNPGEDVSGIVAKHSGGNQPAPASAQPPQEKKEEAAPAPAPQPAPAANQAPAKDYSKMEEVVLMPRLSDTMTEGVIASWQKNVGDDVKKGDILAEIETDKATMELESYKDGKLLYQGAKQGEKIQVNDLLAIIGKEGLNVQEIVNGIKGGTPAAGAEIDPQRAGAFDSSPKTEADTRKGEGDVAPANAQVQNQPAPALQETGTQQPASGSNGRIFASPLAKKMAQEKGIDLKSVKGSGDNGRIIKSDIENYQPQAQPAAQSQPAAAQPATTDFEEIPVSQMRKTIARRLAESKFTAPHFYLTMTIDMDAAITARTRINELSKIKISFNDIVLKAVAVALTQHPKVNSSWMGDKIRINHHVNIGVAVAVEEGLLVPVVRNADAKPLSQISKEVKDFAQRAKDKKLQPADWEGSTFTISNLGMFGIDEFTAIINPPDSCILAIGGISQVPVVKNGAVVPGNVMKVTLSCDHRVVDGATGAAFLQTVKSLLEEPLRMLV</sequence>
<dbReference type="FunFam" id="3.30.559.10:FF:000003">
    <property type="entry name" value="Acetyltransferase component of pyruvate dehydrogenase complex"/>
    <property type="match status" value="1"/>
</dbReference>
<feature type="compositionally biased region" description="Low complexity" evidence="9">
    <location>
        <begin position="259"/>
        <end position="273"/>
    </location>
</feature>
<organism evidence="12 13">
    <name type="scientific">Ilyomonas limi</name>
    <dbReference type="NCBI Taxonomy" id="2575867"/>
    <lineage>
        <taxon>Bacteria</taxon>
        <taxon>Pseudomonadati</taxon>
        <taxon>Bacteroidota</taxon>
        <taxon>Chitinophagia</taxon>
        <taxon>Chitinophagales</taxon>
        <taxon>Chitinophagaceae</taxon>
        <taxon>Ilyomonas</taxon>
    </lineage>
</organism>
<evidence type="ECO:0000256" key="3">
    <source>
        <dbReference type="ARBA" id="ARBA00022679"/>
    </source>
</evidence>
<dbReference type="InterPro" id="IPR006257">
    <property type="entry name" value="LAT1"/>
</dbReference>
<evidence type="ECO:0000256" key="9">
    <source>
        <dbReference type="SAM" id="MobiDB-lite"/>
    </source>
</evidence>
<dbReference type="Gene3D" id="4.10.320.10">
    <property type="entry name" value="E3-binding domain"/>
    <property type="match status" value="1"/>
</dbReference>
<dbReference type="SUPFAM" id="SSF52777">
    <property type="entry name" value="CoA-dependent acyltransferases"/>
    <property type="match status" value="1"/>
</dbReference>
<dbReference type="NCBIfam" id="TIGR01349">
    <property type="entry name" value="PDHac_trf_mito"/>
    <property type="match status" value="1"/>
</dbReference>
<dbReference type="InterPro" id="IPR045257">
    <property type="entry name" value="E2/Pdx1"/>
</dbReference>
<dbReference type="GO" id="GO:0045254">
    <property type="term" value="C:pyruvate dehydrogenase complex"/>
    <property type="evidence" value="ECO:0007669"/>
    <property type="project" value="UniProtKB-UniRule"/>
</dbReference>
<evidence type="ECO:0000259" key="10">
    <source>
        <dbReference type="PROSITE" id="PS50968"/>
    </source>
</evidence>
<dbReference type="Gene3D" id="3.30.559.10">
    <property type="entry name" value="Chloramphenicol acetyltransferase-like domain"/>
    <property type="match status" value="1"/>
</dbReference>
<keyword evidence="5 8" id="KW-0012">Acyltransferase</keyword>
<comment type="function">
    <text evidence="6">The pyruvate dehydrogenase complex catalyzes the overall conversion of pyruvate to acetyl-CoA and CO(2). It contains multiple copies of three enzymatic components: pyruvate dehydrogenase (E1), dihydrolipoamide acetyltransferase (E2) and lipoamide dehydrogenase (E3).</text>
</comment>
<feature type="region of interest" description="Disordered" evidence="9">
    <location>
        <begin position="84"/>
        <end position="129"/>
    </location>
</feature>
<dbReference type="InterPro" id="IPR003016">
    <property type="entry name" value="2-oxoA_DH_lipoyl-BS"/>
</dbReference>
<dbReference type="InterPro" id="IPR004167">
    <property type="entry name" value="PSBD"/>
</dbReference>
<keyword evidence="13" id="KW-1185">Reference proteome</keyword>
<feature type="compositionally biased region" description="Basic and acidic residues" evidence="9">
    <location>
        <begin position="246"/>
        <end position="257"/>
    </location>
</feature>
<dbReference type="Pfam" id="PF02817">
    <property type="entry name" value="E3_binding"/>
    <property type="match status" value="1"/>
</dbReference>
<dbReference type="Gene3D" id="2.40.50.100">
    <property type="match status" value="2"/>
</dbReference>
<keyword evidence="4 8" id="KW-0450">Lipoyl</keyword>
<feature type="compositionally biased region" description="Polar residues" evidence="9">
    <location>
        <begin position="276"/>
        <end position="287"/>
    </location>
</feature>
<comment type="catalytic activity">
    <reaction evidence="7 8">
        <text>N(6)-[(R)-dihydrolipoyl]-L-lysyl-[protein] + acetyl-CoA = N(6)-[(R)-S(8)-acetyldihydrolipoyl]-L-lysyl-[protein] + CoA</text>
        <dbReference type="Rhea" id="RHEA:17017"/>
        <dbReference type="Rhea" id="RHEA-COMP:10475"/>
        <dbReference type="Rhea" id="RHEA-COMP:10478"/>
        <dbReference type="ChEBI" id="CHEBI:57287"/>
        <dbReference type="ChEBI" id="CHEBI:57288"/>
        <dbReference type="ChEBI" id="CHEBI:83100"/>
        <dbReference type="ChEBI" id="CHEBI:83111"/>
        <dbReference type="EC" id="2.3.1.12"/>
    </reaction>
</comment>
<evidence type="ECO:0000256" key="8">
    <source>
        <dbReference type="RuleBase" id="RU361137"/>
    </source>
</evidence>
<proteinExistence type="inferred from homology"/>
<comment type="caution">
    <text evidence="12">The sequence shown here is derived from an EMBL/GenBank/DDBJ whole genome shotgun (WGS) entry which is preliminary data.</text>
</comment>
<feature type="domain" description="Peripheral subunit-binding (PSBD)" evidence="11">
    <location>
        <begin position="291"/>
        <end position="328"/>
    </location>
</feature>
<reference evidence="12 13" key="1">
    <citation type="submission" date="2019-05" db="EMBL/GenBank/DDBJ databases">
        <title>Panacibacter sp. strain 17mud1-8 Genome sequencing and assembly.</title>
        <authorList>
            <person name="Chhetri G."/>
        </authorList>
    </citation>
    <scope>NUCLEOTIDE SEQUENCE [LARGE SCALE GENOMIC DNA]</scope>
    <source>
        <strain evidence="12 13">17mud1-8</strain>
    </source>
</reference>
<dbReference type="Pfam" id="PF00198">
    <property type="entry name" value="2-oxoacid_dh"/>
    <property type="match status" value="1"/>
</dbReference>
<dbReference type="CDD" id="cd06849">
    <property type="entry name" value="lipoyl_domain"/>
    <property type="match status" value="2"/>
</dbReference>
<dbReference type="GO" id="GO:0006086">
    <property type="term" value="P:pyruvate decarboxylation to acetyl-CoA"/>
    <property type="evidence" value="ECO:0007669"/>
    <property type="project" value="InterPro"/>
</dbReference>
<feature type="region of interest" description="Disordered" evidence="9">
    <location>
        <begin position="229"/>
        <end position="290"/>
    </location>
</feature>
<feature type="compositionally biased region" description="Low complexity" evidence="9">
    <location>
        <begin position="95"/>
        <end position="104"/>
    </location>
</feature>
<dbReference type="InterPro" id="IPR001078">
    <property type="entry name" value="2-oxoacid_DH_actylTfrase"/>
</dbReference>
<dbReference type="InterPro" id="IPR023213">
    <property type="entry name" value="CAT-like_dom_sf"/>
</dbReference>
<comment type="similarity">
    <text evidence="1 8">Belongs to the 2-oxoacid dehydrogenase family.</text>
</comment>
<feature type="domain" description="Lipoyl-binding" evidence="10">
    <location>
        <begin position="135"/>
        <end position="210"/>
    </location>
</feature>
<dbReference type="Pfam" id="PF00364">
    <property type="entry name" value="Biotin_lipoyl"/>
    <property type="match status" value="2"/>
</dbReference>
<dbReference type="PROSITE" id="PS50968">
    <property type="entry name" value="BIOTINYL_LIPOYL"/>
    <property type="match status" value="2"/>
</dbReference>
<evidence type="ECO:0000256" key="2">
    <source>
        <dbReference type="ARBA" id="ARBA00011484"/>
    </source>
</evidence>
<accession>A0A4U3LB09</accession>
<dbReference type="SUPFAM" id="SSF47005">
    <property type="entry name" value="Peripheral subunit-binding domain of 2-oxo acid dehydrogenase complex"/>
    <property type="match status" value="1"/>
</dbReference>
<evidence type="ECO:0000256" key="1">
    <source>
        <dbReference type="ARBA" id="ARBA00007317"/>
    </source>
</evidence>
<comment type="subunit">
    <text evidence="2">Forms a 24-polypeptide structural core with octahedral symmetry.</text>
</comment>
<evidence type="ECO:0000313" key="12">
    <source>
        <dbReference type="EMBL" id="TKK71919.1"/>
    </source>
</evidence>
<dbReference type="SUPFAM" id="SSF51230">
    <property type="entry name" value="Single hybrid motif"/>
    <property type="match status" value="2"/>
</dbReference>
<dbReference type="InterPro" id="IPR000089">
    <property type="entry name" value="Biotin_lipoyl"/>
</dbReference>